<dbReference type="AlphaFoldDB" id="A0A4C1XXB5"/>
<organism evidence="1 2">
    <name type="scientific">Eumeta variegata</name>
    <name type="common">Bagworm moth</name>
    <name type="synonym">Eumeta japonica</name>
    <dbReference type="NCBI Taxonomy" id="151549"/>
    <lineage>
        <taxon>Eukaryota</taxon>
        <taxon>Metazoa</taxon>
        <taxon>Ecdysozoa</taxon>
        <taxon>Arthropoda</taxon>
        <taxon>Hexapoda</taxon>
        <taxon>Insecta</taxon>
        <taxon>Pterygota</taxon>
        <taxon>Neoptera</taxon>
        <taxon>Endopterygota</taxon>
        <taxon>Lepidoptera</taxon>
        <taxon>Glossata</taxon>
        <taxon>Ditrysia</taxon>
        <taxon>Tineoidea</taxon>
        <taxon>Psychidae</taxon>
        <taxon>Oiketicinae</taxon>
        <taxon>Eumeta</taxon>
    </lineage>
</organism>
<dbReference type="EMBL" id="BGZK01001004">
    <property type="protein sequence ID" value="GBP68228.1"/>
    <property type="molecule type" value="Genomic_DNA"/>
</dbReference>
<comment type="caution">
    <text evidence="1">The sequence shown here is derived from an EMBL/GenBank/DDBJ whole genome shotgun (WGS) entry which is preliminary data.</text>
</comment>
<gene>
    <name evidence="1" type="ORF">EVAR_50373_1</name>
</gene>
<protein>
    <submittedName>
        <fullName evidence="1">Uncharacterized protein</fullName>
    </submittedName>
</protein>
<accession>A0A4C1XXB5</accession>
<proteinExistence type="predicted"/>
<name>A0A4C1XXB5_EUMVA</name>
<evidence type="ECO:0000313" key="1">
    <source>
        <dbReference type="EMBL" id="GBP68228.1"/>
    </source>
</evidence>
<dbReference type="Proteomes" id="UP000299102">
    <property type="component" value="Unassembled WGS sequence"/>
</dbReference>
<reference evidence="1 2" key="1">
    <citation type="journal article" date="2019" name="Commun. Biol.">
        <title>The bagworm genome reveals a unique fibroin gene that provides high tensile strength.</title>
        <authorList>
            <person name="Kono N."/>
            <person name="Nakamura H."/>
            <person name="Ohtoshi R."/>
            <person name="Tomita M."/>
            <person name="Numata K."/>
            <person name="Arakawa K."/>
        </authorList>
    </citation>
    <scope>NUCLEOTIDE SEQUENCE [LARGE SCALE GENOMIC DNA]</scope>
</reference>
<keyword evidence="2" id="KW-1185">Reference proteome</keyword>
<evidence type="ECO:0000313" key="2">
    <source>
        <dbReference type="Proteomes" id="UP000299102"/>
    </source>
</evidence>
<sequence>MYRDRKAMGRNTNREKGSIISDKHSGTAVSIRSVVSKADETRHFKVTARSQPCLRHGSNGRVFRARFSNSGMSAKTVKTRHFVLPHSAGAALGYMRITALKTSRLRSTLSFSMPISAAVVATDNRVSV</sequence>